<evidence type="ECO:0000313" key="3">
    <source>
        <dbReference type="Proteomes" id="UP000075881"/>
    </source>
</evidence>
<sequence length="73" mass="8599">MPPLYRQSLNNNNFNVLLTGGTDTPYRPRPNHLDFLLSQRVCPFHIGKHSFLSFSFFVINYFLLPFPKKKKNN</sequence>
<protein>
    <submittedName>
        <fullName evidence="2">Uncharacterized protein</fullName>
    </submittedName>
</protein>
<keyword evidence="1" id="KW-1133">Transmembrane helix</keyword>
<organism evidence="2 3">
    <name type="scientific">Anopheles christyi</name>
    <dbReference type="NCBI Taxonomy" id="43041"/>
    <lineage>
        <taxon>Eukaryota</taxon>
        <taxon>Metazoa</taxon>
        <taxon>Ecdysozoa</taxon>
        <taxon>Arthropoda</taxon>
        <taxon>Hexapoda</taxon>
        <taxon>Insecta</taxon>
        <taxon>Pterygota</taxon>
        <taxon>Neoptera</taxon>
        <taxon>Endopterygota</taxon>
        <taxon>Diptera</taxon>
        <taxon>Nematocera</taxon>
        <taxon>Culicoidea</taxon>
        <taxon>Culicidae</taxon>
        <taxon>Anophelinae</taxon>
        <taxon>Anopheles</taxon>
    </lineage>
</organism>
<dbReference type="Proteomes" id="UP000075881">
    <property type="component" value="Unassembled WGS sequence"/>
</dbReference>
<dbReference type="EnsemblMetazoa" id="ACHR004946-RA">
    <property type="protein sequence ID" value="ACHR004946-PA"/>
    <property type="gene ID" value="ACHR004946"/>
</dbReference>
<proteinExistence type="predicted"/>
<reference evidence="3" key="1">
    <citation type="submission" date="2013-03" db="EMBL/GenBank/DDBJ databases">
        <title>The Genome Sequence of Anopheles christyi ACHKN1017.</title>
        <authorList>
            <consortium name="The Broad Institute Genomics Platform"/>
            <person name="Neafsey D.E."/>
            <person name="Besansky N."/>
            <person name="Walker B."/>
            <person name="Young S.K."/>
            <person name="Zeng Q."/>
            <person name="Gargeya S."/>
            <person name="Fitzgerald M."/>
            <person name="Haas B."/>
            <person name="Abouelleil A."/>
            <person name="Allen A.W."/>
            <person name="Alvarado L."/>
            <person name="Arachchi H.M."/>
            <person name="Berlin A.M."/>
            <person name="Chapman S.B."/>
            <person name="Gainer-Dewar J."/>
            <person name="Goldberg J."/>
            <person name="Griggs A."/>
            <person name="Gujja S."/>
            <person name="Hansen M."/>
            <person name="Howarth C."/>
            <person name="Imamovic A."/>
            <person name="Ireland A."/>
            <person name="Larimer J."/>
            <person name="McCowan C."/>
            <person name="Murphy C."/>
            <person name="Pearson M."/>
            <person name="Poon T.W."/>
            <person name="Priest M."/>
            <person name="Roberts A."/>
            <person name="Saif S."/>
            <person name="Shea T."/>
            <person name="Sisk P."/>
            <person name="Sykes S."/>
            <person name="Wortman J."/>
            <person name="Nusbaum C."/>
            <person name="Birren B."/>
        </authorList>
    </citation>
    <scope>NUCLEOTIDE SEQUENCE [LARGE SCALE GENOMIC DNA]</scope>
    <source>
        <strain evidence="3">ACHKN1017</strain>
    </source>
</reference>
<keyword evidence="1" id="KW-0812">Transmembrane</keyword>
<dbReference type="AlphaFoldDB" id="A0A182K2G2"/>
<reference evidence="2" key="2">
    <citation type="submission" date="2020-05" db="UniProtKB">
        <authorList>
            <consortium name="EnsemblMetazoa"/>
        </authorList>
    </citation>
    <scope>IDENTIFICATION</scope>
    <source>
        <strain evidence="2">ACHKN1017</strain>
    </source>
</reference>
<evidence type="ECO:0000313" key="2">
    <source>
        <dbReference type="EnsemblMetazoa" id="ACHR004946-PA"/>
    </source>
</evidence>
<keyword evidence="1" id="KW-0472">Membrane</keyword>
<dbReference type="VEuPathDB" id="VectorBase:ACHR004946"/>
<accession>A0A182K2G2</accession>
<keyword evidence="3" id="KW-1185">Reference proteome</keyword>
<name>A0A182K2G2_9DIPT</name>
<feature type="transmembrane region" description="Helical" evidence="1">
    <location>
        <begin position="46"/>
        <end position="64"/>
    </location>
</feature>
<evidence type="ECO:0000256" key="1">
    <source>
        <dbReference type="SAM" id="Phobius"/>
    </source>
</evidence>